<keyword evidence="1 4" id="KW-0547">Nucleotide-binding</keyword>
<dbReference type="InterPro" id="IPR019821">
    <property type="entry name" value="Kinesin_motor_CS"/>
</dbReference>
<dbReference type="Pfam" id="PF23735">
    <property type="entry name" value="KIF9"/>
    <property type="match status" value="1"/>
</dbReference>
<dbReference type="SMART" id="SM00129">
    <property type="entry name" value="KISc"/>
    <property type="match status" value="1"/>
</dbReference>
<comment type="similarity">
    <text evidence="4 5">Belongs to the TRAFAC class myosin-kinesin ATPase superfamily. Kinesin family.</text>
</comment>
<evidence type="ECO:0000256" key="2">
    <source>
        <dbReference type="ARBA" id="ARBA00022840"/>
    </source>
</evidence>
<accession>A0ABP1GIF8</accession>
<dbReference type="SUPFAM" id="SSF52540">
    <property type="entry name" value="P-loop containing nucleoside triphosphate hydrolases"/>
    <property type="match status" value="1"/>
</dbReference>
<evidence type="ECO:0000256" key="1">
    <source>
        <dbReference type="ARBA" id="ARBA00022741"/>
    </source>
</evidence>
<comment type="caution">
    <text evidence="7">The sequence shown here is derived from an EMBL/GenBank/DDBJ whole genome shotgun (WGS) entry which is preliminary data.</text>
</comment>
<dbReference type="PANTHER" id="PTHR47968:SF67">
    <property type="entry name" value="KINESIN MOTOR DOMAIN-CONTAINING PROTEIN"/>
    <property type="match status" value="1"/>
</dbReference>
<organism evidence="7 8">
    <name type="scientific">Coccomyxa viridis</name>
    <dbReference type="NCBI Taxonomy" id="1274662"/>
    <lineage>
        <taxon>Eukaryota</taxon>
        <taxon>Viridiplantae</taxon>
        <taxon>Chlorophyta</taxon>
        <taxon>core chlorophytes</taxon>
        <taxon>Trebouxiophyceae</taxon>
        <taxon>Trebouxiophyceae incertae sedis</taxon>
        <taxon>Coccomyxaceae</taxon>
        <taxon>Coccomyxa</taxon>
    </lineage>
</organism>
<dbReference type="InterPro" id="IPR001752">
    <property type="entry name" value="Kinesin_motor_dom"/>
</dbReference>
<reference evidence="7 8" key="1">
    <citation type="submission" date="2024-06" db="EMBL/GenBank/DDBJ databases">
        <authorList>
            <person name="Kraege A."/>
            <person name="Thomma B."/>
        </authorList>
    </citation>
    <scope>NUCLEOTIDE SEQUENCE [LARGE SCALE GENOMIC DNA]</scope>
</reference>
<name>A0ABP1GIF8_9CHLO</name>
<keyword evidence="5" id="KW-0493">Microtubule</keyword>
<proteinExistence type="inferred from homology"/>
<gene>
    <name evidence="7" type="primary">g13535</name>
    <name evidence="7" type="ORF">VP750_LOCUS11984</name>
</gene>
<dbReference type="InterPro" id="IPR027417">
    <property type="entry name" value="P-loop_NTPase"/>
</dbReference>
<dbReference type="PROSITE" id="PS00411">
    <property type="entry name" value="KINESIN_MOTOR_1"/>
    <property type="match status" value="1"/>
</dbReference>
<evidence type="ECO:0000256" key="5">
    <source>
        <dbReference type="RuleBase" id="RU000394"/>
    </source>
</evidence>
<dbReference type="Pfam" id="PF00225">
    <property type="entry name" value="Kinesin"/>
    <property type="match status" value="1"/>
</dbReference>
<keyword evidence="3 4" id="KW-0505">Motor protein</keyword>
<evidence type="ECO:0000313" key="8">
    <source>
        <dbReference type="Proteomes" id="UP001497392"/>
    </source>
</evidence>
<dbReference type="PROSITE" id="PS50067">
    <property type="entry name" value="KINESIN_MOTOR_2"/>
    <property type="match status" value="1"/>
</dbReference>
<evidence type="ECO:0000313" key="7">
    <source>
        <dbReference type="EMBL" id="CAL5230078.1"/>
    </source>
</evidence>
<evidence type="ECO:0000256" key="3">
    <source>
        <dbReference type="ARBA" id="ARBA00023175"/>
    </source>
</evidence>
<evidence type="ECO:0000256" key="4">
    <source>
        <dbReference type="PROSITE-ProRule" id="PRU00283"/>
    </source>
</evidence>
<keyword evidence="8" id="KW-1185">Reference proteome</keyword>
<protein>
    <recommendedName>
        <fullName evidence="5">Kinesin-like protein</fullName>
    </recommendedName>
</protein>
<dbReference type="Proteomes" id="UP001497392">
    <property type="component" value="Unassembled WGS sequence"/>
</dbReference>
<dbReference type="Gene3D" id="3.40.850.10">
    <property type="entry name" value="Kinesin motor domain"/>
    <property type="match status" value="1"/>
</dbReference>
<dbReference type="PRINTS" id="PR00380">
    <property type="entry name" value="KINESINHEAVY"/>
</dbReference>
<dbReference type="EMBL" id="CAXHTA020000021">
    <property type="protein sequence ID" value="CAL5230078.1"/>
    <property type="molecule type" value="Genomic_DNA"/>
</dbReference>
<dbReference type="InterPro" id="IPR027640">
    <property type="entry name" value="Kinesin-like_fam"/>
</dbReference>
<dbReference type="InterPro" id="IPR056524">
    <property type="entry name" value="KIF6/9_C"/>
</dbReference>
<keyword evidence="2 4" id="KW-0067">ATP-binding</keyword>
<dbReference type="InterPro" id="IPR036961">
    <property type="entry name" value="Kinesin_motor_dom_sf"/>
</dbReference>
<evidence type="ECO:0000259" key="6">
    <source>
        <dbReference type="PROSITE" id="PS50067"/>
    </source>
</evidence>
<feature type="domain" description="Kinesin motor" evidence="6">
    <location>
        <begin position="1"/>
        <end position="317"/>
    </location>
</feature>
<dbReference type="PANTHER" id="PTHR47968">
    <property type="entry name" value="CENTROMERE PROTEIN E"/>
    <property type="match status" value="1"/>
</dbReference>
<sequence>MLGVQICMPKSMDQGYINNQKELYSFMFDGVLPHNCKQDEVFDRLAAELLLGTLEGVNATIFAYGQTGSGKTFTITGGPERYADRGLIPRSISFLFHSIAQRPTFLHKVGISYLEIYNEAGYDLLAPAEETRVVEDLPRVHIMEDEDGRLHMRNLSLHAVASEEEALNLLFLGETNRTISETPMNMASSRSHCIFTLHIESRQVGQEVIKRSKMHLVDLAGSERVSKTRILGTVLSEAKHINLSLHFLEQVIISLQERGSGQGRAHIPFRNSMLTTALRDSLGGNCRTVMVANVAATADQAEETISTCRFAQRVAMIGNSVTANEEMDPAVLVRMLQQEVKDLKQEIRLLKASQDGAGGALTAQHYTDLSTAMAAYLADPSLEASLDCGGDMRLIRSAMAMMKAMIQKPLPPENAAPAAHAVQPATWPVPEDIQQQLSSLQSQIEHRDSEIRVLMKMLHRPAGEAVHNSRSLSVVRGDMAASCVFMSGKQQSSTQEPWPDLEVIADRERALQYWEEHHFDGSALQENKQALRQHYREAKQLGDKLDSGKETITRLRTELQSKSSCAGDDDSTAASHKGLDELVELRENIQQESGSYREALDRLRMLKPAIEHLQLLIEKGQTSKIAKFDAWHALMQLGSRH</sequence>
<feature type="binding site" evidence="4">
    <location>
        <begin position="65"/>
        <end position="72"/>
    </location>
    <ligand>
        <name>ATP</name>
        <dbReference type="ChEBI" id="CHEBI:30616"/>
    </ligand>
</feature>